<proteinExistence type="predicted"/>
<dbReference type="EMBL" id="LGRX02001115">
    <property type="protein sequence ID" value="KAK3286842.1"/>
    <property type="molecule type" value="Genomic_DNA"/>
</dbReference>
<comment type="caution">
    <text evidence="1">The sequence shown here is derived from an EMBL/GenBank/DDBJ whole genome shotgun (WGS) entry which is preliminary data.</text>
</comment>
<keyword evidence="2" id="KW-1185">Reference proteome</keyword>
<accession>A0AAE0GZ05</accession>
<name>A0AAE0GZ05_9CHLO</name>
<evidence type="ECO:0000313" key="2">
    <source>
        <dbReference type="Proteomes" id="UP001190700"/>
    </source>
</evidence>
<protein>
    <submittedName>
        <fullName evidence="1">Uncharacterized protein</fullName>
    </submittedName>
</protein>
<gene>
    <name evidence="1" type="ORF">CYMTET_5630</name>
</gene>
<dbReference type="AlphaFoldDB" id="A0AAE0GZ05"/>
<sequence length="284" mass="31288">MSDKKKQAALPCEVVKRYPGKEQVDLSVQILIPGHWFNGLVGAEKAKEYTATAVELGKLMEAEYNRQVRFRAVHLLSKNLVWAPGVATGAEEPAVNSKDATATVDVAQPVVKRRRPLSHLSKNFSAREVPMATACDDPSSRVTAIVNAEKVAFETLSKAALASGLYLDTQTQEFNQLGFFSDNERQIPIHLAVYCADCCSKKGASATVEHVFSGAGTLLADYHAGSLSPQMMQVYMFVRANWVYEFLRPSTDEIISEYKKRHGSTPIEDVLSDDEGEEIVECEV</sequence>
<reference evidence="1 2" key="1">
    <citation type="journal article" date="2015" name="Genome Biol. Evol.">
        <title>Comparative Genomics of a Bacterivorous Green Alga Reveals Evolutionary Causalities and Consequences of Phago-Mixotrophic Mode of Nutrition.</title>
        <authorList>
            <person name="Burns J.A."/>
            <person name="Paasch A."/>
            <person name="Narechania A."/>
            <person name="Kim E."/>
        </authorList>
    </citation>
    <scope>NUCLEOTIDE SEQUENCE [LARGE SCALE GENOMIC DNA]</scope>
    <source>
        <strain evidence="1 2">PLY_AMNH</strain>
    </source>
</reference>
<evidence type="ECO:0000313" key="1">
    <source>
        <dbReference type="EMBL" id="KAK3286842.1"/>
    </source>
</evidence>
<dbReference type="Proteomes" id="UP001190700">
    <property type="component" value="Unassembled WGS sequence"/>
</dbReference>
<organism evidence="1 2">
    <name type="scientific">Cymbomonas tetramitiformis</name>
    <dbReference type="NCBI Taxonomy" id="36881"/>
    <lineage>
        <taxon>Eukaryota</taxon>
        <taxon>Viridiplantae</taxon>
        <taxon>Chlorophyta</taxon>
        <taxon>Pyramimonadophyceae</taxon>
        <taxon>Pyramimonadales</taxon>
        <taxon>Pyramimonadaceae</taxon>
        <taxon>Cymbomonas</taxon>
    </lineage>
</organism>